<gene>
    <name evidence="6" type="ORF">C7999DRAFT_44905</name>
</gene>
<evidence type="ECO:0000256" key="2">
    <source>
        <dbReference type="ARBA" id="ARBA00022737"/>
    </source>
</evidence>
<dbReference type="Pfam" id="PF00400">
    <property type="entry name" value="WD40"/>
    <property type="match status" value="4"/>
</dbReference>
<keyword evidence="5" id="KW-1133">Transmembrane helix</keyword>
<dbReference type="AlphaFoldDB" id="A0AAN7CK44"/>
<organism evidence="6 7">
    <name type="scientific">Corynascus novoguineensis</name>
    <dbReference type="NCBI Taxonomy" id="1126955"/>
    <lineage>
        <taxon>Eukaryota</taxon>
        <taxon>Fungi</taxon>
        <taxon>Dikarya</taxon>
        <taxon>Ascomycota</taxon>
        <taxon>Pezizomycotina</taxon>
        <taxon>Sordariomycetes</taxon>
        <taxon>Sordariomycetidae</taxon>
        <taxon>Sordariales</taxon>
        <taxon>Chaetomiaceae</taxon>
        <taxon>Corynascus</taxon>
    </lineage>
</organism>
<feature type="repeat" description="WD" evidence="3">
    <location>
        <begin position="593"/>
        <end position="626"/>
    </location>
</feature>
<keyword evidence="2" id="KW-0677">Repeat</keyword>
<name>A0AAN7CK44_9PEZI</name>
<dbReference type="EMBL" id="MU857843">
    <property type="protein sequence ID" value="KAK4243250.1"/>
    <property type="molecule type" value="Genomic_DNA"/>
</dbReference>
<dbReference type="PRINTS" id="PR00320">
    <property type="entry name" value="GPROTEINBRPT"/>
</dbReference>
<evidence type="ECO:0000313" key="7">
    <source>
        <dbReference type="Proteomes" id="UP001303647"/>
    </source>
</evidence>
<dbReference type="GO" id="GO:0016192">
    <property type="term" value="P:vesicle-mediated transport"/>
    <property type="evidence" value="ECO:0007669"/>
    <property type="project" value="InterPro"/>
</dbReference>
<dbReference type="InterPro" id="IPR015943">
    <property type="entry name" value="WD40/YVTN_repeat-like_dom_sf"/>
</dbReference>
<dbReference type="InterPro" id="IPR001680">
    <property type="entry name" value="WD40_rpt"/>
</dbReference>
<evidence type="ECO:0000256" key="1">
    <source>
        <dbReference type="ARBA" id="ARBA00022574"/>
    </source>
</evidence>
<feature type="repeat" description="WD" evidence="3">
    <location>
        <begin position="371"/>
        <end position="412"/>
    </location>
</feature>
<dbReference type="GO" id="GO:0071013">
    <property type="term" value="C:catalytic step 2 spliceosome"/>
    <property type="evidence" value="ECO:0007669"/>
    <property type="project" value="InterPro"/>
</dbReference>
<dbReference type="InterPro" id="IPR036322">
    <property type="entry name" value="WD40_repeat_dom_sf"/>
</dbReference>
<dbReference type="PROSITE" id="PS50082">
    <property type="entry name" value="WD_REPEATS_2"/>
    <property type="match status" value="4"/>
</dbReference>
<evidence type="ECO:0000256" key="4">
    <source>
        <dbReference type="SAM" id="MobiDB-lite"/>
    </source>
</evidence>
<dbReference type="CDD" id="cd00200">
    <property type="entry name" value="WD40"/>
    <property type="match status" value="1"/>
</dbReference>
<keyword evidence="5" id="KW-0812">Transmembrane</keyword>
<dbReference type="InterPro" id="IPR003377">
    <property type="entry name" value="Cornichon"/>
</dbReference>
<dbReference type="InterPro" id="IPR032847">
    <property type="entry name" value="PRPF17"/>
</dbReference>
<reference evidence="6" key="1">
    <citation type="journal article" date="2023" name="Mol. Phylogenet. Evol.">
        <title>Genome-scale phylogeny and comparative genomics of the fungal order Sordariales.</title>
        <authorList>
            <person name="Hensen N."/>
            <person name="Bonometti L."/>
            <person name="Westerberg I."/>
            <person name="Brannstrom I.O."/>
            <person name="Guillou S."/>
            <person name="Cros-Aarteil S."/>
            <person name="Calhoun S."/>
            <person name="Haridas S."/>
            <person name="Kuo A."/>
            <person name="Mondo S."/>
            <person name="Pangilinan J."/>
            <person name="Riley R."/>
            <person name="LaButti K."/>
            <person name="Andreopoulos B."/>
            <person name="Lipzen A."/>
            <person name="Chen C."/>
            <person name="Yan M."/>
            <person name="Daum C."/>
            <person name="Ng V."/>
            <person name="Clum A."/>
            <person name="Steindorff A."/>
            <person name="Ohm R.A."/>
            <person name="Martin F."/>
            <person name="Silar P."/>
            <person name="Natvig D.O."/>
            <person name="Lalanne C."/>
            <person name="Gautier V."/>
            <person name="Ament-Velasquez S.L."/>
            <person name="Kruys A."/>
            <person name="Hutchinson M.I."/>
            <person name="Powell A.J."/>
            <person name="Barry K."/>
            <person name="Miller A.N."/>
            <person name="Grigoriev I.V."/>
            <person name="Debuchy R."/>
            <person name="Gladieux P."/>
            <person name="Hiltunen Thoren M."/>
            <person name="Johannesson H."/>
        </authorList>
    </citation>
    <scope>NUCLEOTIDE SEQUENCE</scope>
    <source>
        <strain evidence="6">CBS 359.72</strain>
    </source>
</reference>
<dbReference type="Pfam" id="PF03311">
    <property type="entry name" value="Cornichon"/>
    <property type="match status" value="1"/>
</dbReference>
<reference evidence="6" key="2">
    <citation type="submission" date="2023-05" db="EMBL/GenBank/DDBJ databases">
        <authorList>
            <consortium name="Lawrence Berkeley National Laboratory"/>
            <person name="Steindorff A."/>
            <person name="Hensen N."/>
            <person name="Bonometti L."/>
            <person name="Westerberg I."/>
            <person name="Brannstrom I.O."/>
            <person name="Guillou S."/>
            <person name="Cros-Aarteil S."/>
            <person name="Calhoun S."/>
            <person name="Haridas S."/>
            <person name="Kuo A."/>
            <person name="Mondo S."/>
            <person name="Pangilinan J."/>
            <person name="Riley R."/>
            <person name="Labutti K."/>
            <person name="Andreopoulos B."/>
            <person name="Lipzen A."/>
            <person name="Chen C."/>
            <person name="Yanf M."/>
            <person name="Daum C."/>
            <person name="Ng V."/>
            <person name="Clum A."/>
            <person name="Ohm R."/>
            <person name="Martin F."/>
            <person name="Silar P."/>
            <person name="Natvig D."/>
            <person name="Lalanne C."/>
            <person name="Gautier V."/>
            <person name="Ament-Velasquez S.L."/>
            <person name="Kruys A."/>
            <person name="Hutchinson M.I."/>
            <person name="Powell A.J."/>
            <person name="Barry K."/>
            <person name="Miller A.N."/>
            <person name="Grigoriev I.V."/>
            <person name="Debuchy R."/>
            <person name="Gladieux P."/>
            <person name="Thoren M.H."/>
            <person name="Johannesson H."/>
        </authorList>
    </citation>
    <scope>NUCLEOTIDE SEQUENCE</scope>
    <source>
        <strain evidence="6">CBS 359.72</strain>
    </source>
</reference>
<sequence>MSGEAWLYLFAVIINAVNLFLQVFFTIMYSDLECDYINPIDLCNRLNTYIIPEVAVHGFLTFLFLINGYWLPLILNLPLLGYNAKNMIDALIVRETEGPSHAVTPYTGADLLRPRFGPANPFRDDSGAASSTGAGALSSNPKKRKNVLTGHAEETFISEHTFRARHRAVEGAQGVAGVGALSNREQKEVHKRLRREREDKGDATVADGDGAYVGPWARYKRERYEVVEVGEGEEVEVGSDEEYEVVEDEDEDEVVPSGTAVQAPAPSLARRKEVEELGEETTEFLGQSEYDYLGRTYMHVPQDLDISLTKEVGSINNYIPKKVLYTWKYHGKPVTALQLFPRSSHLGLSGAADGVVKIWDIYRERALLRSYSGHSKAISDLSFNNDGTKFLSGGFDRRIRLWDTETGQCVNRFNCGKTPHVIKFNPSAENGHEFLAGLSDNRILQYDSRAGNETVQEYDHHLGAINTIEFIDENRRFMSTSDDRSLRVWEYGIPVEIKTISEPDMFALTKSAQHPSGKYVLYQCSDNSIVAYSSGSDKFRQHRRKAWRGHNTAGSAIGLTCSPDGQFVASGDTAGSVCFWDFKTCRMYSKLTADSTGGSINCVAWSEQETSKVFTAGAKGEIKMWD</sequence>
<dbReference type="SMART" id="SM01398">
    <property type="entry name" value="Cornichon"/>
    <property type="match status" value="1"/>
</dbReference>
<dbReference type="Gene3D" id="2.130.10.10">
    <property type="entry name" value="YVTN repeat-like/Quinoprotein amine dehydrogenase"/>
    <property type="match status" value="1"/>
</dbReference>
<dbReference type="PROSITE" id="PS01340">
    <property type="entry name" value="CORNICHON"/>
    <property type="match status" value="1"/>
</dbReference>
<dbReference type="PANTHER" id="PTHR43979:SF1">
    <property type="entry name" value="PRE-MRNA-PROCESSING FACTOR 17"/>
    <property type="match status" value="1"/>
</dbReference>
<dbReference type="PANTHER" id="PTHR43979">
    <property type="entry name" value="PRE-MRNA-PROCESSING FACTOR 17"/>
    <property type="match status" value="1"/>
</dbReference>
<evidence type="ECO:0000256" key="3">
    <source>
        <dbReference type="PROSITE-ProRule" id="PRU00221"/>
    </source>
</evidence>
<comment type="caution">
    <text evidence="6">The sequence shown here is derived from an EMBL/GenBank/DDBJ whole genome shotgun (WGS) entry which is preliminary data.</text>
</comment>
<feature type="region of interest" description="Disordered" evidence="4">
    <location>
        <begin position="122"/>
        <end position="145"/>
    </location>
</feature>
<feature type="transmembrane region" description="Helical" evidence="5">
    <location>
        <begin position="50"/>
        <end position="71"/>
    </location>
</feature>
<dbReference type="SMART" id="SM00320">
    <property type="entry name" value="WD40"/>
    <property type="match status" value="6"/>
</dbReference>
<feature type="compositionally biased region" description="Low complexity" evidence="4">
    <location>
        <begin position="127"/>
        <end position="139"/>
    </location>
</feature>
<dbReference type="PROSITE" id="PS50294">
    <property type="entry name" value="WD_REPEATS_REGION"/>
    <property type="match status" value="3"/>
</dbReference>
<feature type="repeat" description="WD" evidence="3">
    <location>
        <begin position="327"/>
        <end position="369"/>
    </location>
</feature>
<feature type="repeat" description="WD" evidence="3">
    <location>
        <begin position="458"/>
        <end position="490"/>
    </location>
</feature>
<evidence type="ECO:0000313" key="6">
    <source>
        <dbReference type="EMBL" id="KAK4243250.1"/>
    </source>
</evidence>
<dbReference type="InterPro" id="IPR033466">
    <property type="entry name" value="Cornichon_conserved"/>
</dbReference>
<dbReference type="SUPFAM" id="SSF50978">
    <property type="entry name" value="WD40 repeat-like"/>
    <property type="match status" value="1"/>
</dbReference>
<keyword evidence="5" id="KW-0472">Membrane</keyword>
<dbReference type="FunFam" id="2.130.10.10:FF:000191">
    <property type="entry name" value="mRNA splicing factor"/>
    <property type="match status" value="1"/>
</dbReference>
<evidence type="ECO:0000256" key="5">
    <source>
        <dbReference type="SAM" id="Phobius"/>
    </source>
</evidence>
<feature type="region of interest" description="Disordered" evidence="4">
    <location>
        <begin position="184"/>
        <end position="206"/>
    </location>
</feature>
<keyword evidence="1 3" id="KW-0853">WD repeat</keyword>
<dbReference type="InterPro" id="IPR020472">
    <property type="entry name" value="WD40_PAC1"/>
</dbReference>
<proteinExistence type="predicted"/>
<dbReference type="Proteomes" id="UP001303647">
    <property type="component" value="Unassembled WGS sequence"/>
</dbReference>
<feature type="region of interest" description="Disordered" evidence="4">
    <location>
        <begin position="248"/>
        <end position="268"/>
    </location>
</feature>
<feature type="transmembrane region" description="Helical" evidence="5">
    <location>
        <begin position="6"/>
        <end position="29"/>
    </location>
</feature>
<dbReference type="GO" id="GO:0000398">
    <property type="term" value="P:mRNA splicing, via spliceosome"/>
    <property type="evidence" value="ECO:0007669"/>
    <property type="project" value="InterPro"/>
</dbReference>
<keyword evidence="7" id="KW-1185">Reference proteome</keyword>
<protein>
    <submittedName>
        <fullName evidence="6">WD40-repeat-containing domain protein</fullName>
    </submittedName>
</protein>
<dbReference type="GO" id="GO:0003729">
    <property type="term" value="F:mRNA binding"/>
    <property type="evidence" value="ECO:0007669"/>
    <property type="project" value="TreeGrafter"/>
</dbReference>
<accession>A0AAN7CK44</accession>